<sequence length="149" mass="16541">MDIKSVLNDELIFINESFNSSEELFKFVGEKASSLELVNSGFVEAITKREGEYPTGLQLEKFGVAIPHTDAIHIKDEFISIITLREPVAFKPMDGSSDNVKVNLVFVLGLKKPEGQLGSLQTIMQVIQDETKVQNILNANDSDSIIKEL</sequence>
<gene>
    <name evidence="2" type="ORF">GIY11_11395</name>
</gene>
<name>A0A844BN89_9LACT</name>
<dbReference type="Proteomes" id="UP000469870">
    <property type="component" value="Unassembled WGS sequence"/>
</dbReference>
<keyword evidence="2" id="KW-0813">Transport</keyword>
<dbReference type="InterPro" id="IPR051541">
    <property type="entry name" value="PTS_SugarTrans_NitroReg"/>
</dbReference>
<dbReference type="EMBL" id="WJQR01000014">
    <property type="protein sequence ID" value="MRI82614.1"/>
    <property type="molecule type" value="Genomic_DNA"/>
</dbReference>
<proteinExistence type="predicted"/>
<dbReference type="InterPro" id="IPR002178">
    <property type="entry name" value="PTS_EIIA_type-2_dom"/>
</dbReference>
<dbReference type="Gene3D" id="3.40.930.10">
    <property type="entry name" value="Mannitol-specific EII, Chain A"/>
    <property type="match status" value="1"/>
</dbReference>
<dbReference type="AlphaFoldDB" id="A0A844BN89"/>
<dbReference type="CDD" id="cd00211">
    <property type="entry name" value="PTS_IIA_fru"/>
    <property type="match status" value="1"/>
</dbReference>
<protein>
    <submittedName>
        <fullName evidence="2">PTS sugar transporter subunit IIA</fullName>
    </submittedName>
</protein>
<dbReference type="PANTHER" id="PTHR47738">
    <property type="entry name" value="PTS SYSTEM FRUCTOSE-LIKE EIIA COMPONENT-RELATED"/>
    <property type="match status" value="1"/>
</dbReference>
<keyword evidence="2" id="KW-0762">Sugar transport</keyword>
<reference evidence="2 3" key="1">
    <citation type="submission" date="2019-11" db="EMBL/GenBank/DDBJ databases">
        <title>Characterisation of Fundicoccus ignavus gen. nov. sp. nov., a novel genus of the family Aerococcaceae isolated from bulk tank milk.</title>
        <authorList>
            <person name="Siebert A."/>
            <person name="Huptas C."/>
            <person name="Wenning M."/>
            <person name="Scherer S."/>
            <person name="Doll E.V."/>
        </authorList>
    </citation>
    <scope>NUCLEOTIDE SEQUENCE [LARGE SCALE GENOMIC DNA]</scope>
    <source>
        <strain evidence="2 3">DSM 109653</strain>
    </source>
</reference>
<dbReference type="InterPro" id="IPR016152">
    <property type="entry name" value="PTrfase/Anion_transptr"/>
</dbReference>
<dbReference type="SUPFAM" id="SSF55804">
    <property type="entry name" value="Phoshotransferase/anion transport protein"/>
    <property type="match status" value="1"/>
</dbReference>
<dbReference type="RefSeq" id="WP_343030468.1">
    <property type="nucleotide sequence ID" value="NZ_WJQR01000014.1"/>
</dbReference>
<feature type="domain" description="PTS EIIA type-2" evidence="1">
    <location>
        <begin position="5"/>
        <end position="149"/>
    </location>
</feature>
<evidence type="ECO:0000259" key="1">
    <source>
        <dbReference type="PROSITE" id="PS51094"/>
    </source>
</evidence>
<comment type="caution">
    <text evidence="2">The sequence shown here is derived from an EMBL/GenBank/DDBJ whole genome shotgun (WGS) entry which is preliminary data.</text>
</comment>
<evidence type="ECO:0000313" key="3">
    <source>
        <dbReference type="Proteomes" id="UP000469870"/>
    </source>
</evidence>
<accession>A0A844BN89</accession>
<dbReference type="PROSITE" id="PS51094">
    <property type="entry name" value="PTS_EIIA_TYPE_2"/>
    <property type="match status" value="1"/>
</dbReference>
<evidence type="ECO:0000313" key="2">
    <source>
        <dbReference type="EMBL" id="MRI82614.1"/>
    </source>
</evidence>
<dbReference type="PANTHER" id="PTHR47738:SF3">
    <property type="entry name" value="PHOSPHOTRANSFERASE SYSTEM MANNITOL_FRUCTOSE-SPECIFIC IIA DOMAIN CONTAINING PROTEIN"/>
    <property type="match status" value="1"/>
</dbReference>
<organism evidence="2 3">
    <name type="scientific">Fundicoccus ignavus</name>
    <dbReference type="NCBI Taxonomy" id="2664442"/>
    <lineage>
        <taxon>Bacteria</taxon>
        <taxon>Bacillati</taxon>
        <taxon>Bacillota</taxon>
        <taxon>Bacilli</taxon>
        <taxon>Lactobacillales</taxon>
        <taxon>Aerococcaceae</taxon>
        <taxon>Fundicoccus</taxon>
    </lineage>
</organism>
<dbReference type="Pfam" id="PF00359">
    <property type="entry name" value="PTS_EIIA_2"/>
    <property type="match status" value="1"/>
</dbReference>